<evidence type="ECO:0000256" key="3">
    <source>
        <dbReference type="SAM" id="MobiDB-lite"/>
    </source>
</evidence>
<gene>
    <name evidence="6" type="ORF">L486_03817</name>
</gene>
<feature type="compositionally biased region" description="Low complexity" evidence="3">
    <location>
        <begin position="40"/>
        <end position="57"/>
    </location>
</feature>
<feature type="region of interest" description="Disordered" evidence="3">
    <location>
        <begin position="398"/>
        <end position="428"/>
    </location>
</feature>
<keyword evidence="7" id="KW-1185">Reference proteome</keyword>
<dbReference type="PROSITE" id="PS50002">
    <property type="entry name" value="SH3"/>
    <property type="match status" value="1"/>
</dbReference>
<feature type="transmembrane region" description="Helical" evidence="4">
    <location>
        <begin position="172"/>
        <end position="195"/>
    </location>
</feature>
<accession>A0A1B9IV66</accession>
<feature type="compositionally biased region" description="Low complexity" evidence="3">
    <location>
        <begin position="79"/>
        <end position="133"/>
    </location>
</feature>
<feature type="region of interest" description="Disordered" evidence="3">
    <location>
        <begin position="199"/>
        <end position="262"/>
    </location>
</feature>
<keyword evidence="4" id="KW-0472">Membrane</keyword>
<evidence type="ECO:0000256" key="1">
    <source>
        <dbReference type="ARBA" id="ARBA00022443"/>
    </source>
</evidence>
<evidence type="ECO:0000313" key="7">
    <source>
        <dbReference type="Proteomes" id="UP000092583"/>
    </source>
</evidence>
<dbReference type="Proteomes" id="UP000092583">
    <property type="component" value="Unassembled WGS sequence"/>
</dbReference>
<dbReference type="SUPFAM" id="SSF50044">
    <property type="entry name" value="SH3-domain"/>
    <property type="match status" value="1"/>
</dbReference>
<dbReference type="EMBL" id="KI669461">
    <property type="protein sequence ID" value="OCF59314.1"/>
    <property type="molecule type" value="Genomic_DNA"/>
</dbReference>
<reference evidence="7" key="2">
    <citation type="submission" date="2013-12" db="EMBL/GenBank/DDBJ databases">
        <title>Evolution of pathogenesis and genome organization in the Tremellales.</title>
        <authorList>
            <person name="Cuomo C."/>
            <person name="Litvintseva A."/>
            <person name="Heitman J."/>
            <person name="Chen Y."/>
            <person name="Sun S."/>
            <person name="Springer D."/>
            <person name="Dromer F."/>
            <person name="Young S."/>
            <person name="Zeng Q."/>
            <person name="Chapman S."/>
            <person name="Gujja S."/>
            <person name="Saif S."/>
            <person name="Birren B."/>
        </authorList>
    </citation>
    <scope>NUCLEOTIDE SEQUENCE [LARGE SCALE GENOMIC DNA]</scope>
    <source>
        <strain evidence="7">CBS 10435</strain>
    </source>
</reference>
<reference evidence="6 7" key="1">
    <citation type="submission" date="2013-07" db="EMBL/GenBank/DDBJ databases">
        <title>The Genome Sequence of Kwoniella mangroviensis CBS10435.</title>
        <authorList>
            <consortium name="The Broad Institute Genome Sequencing Platform"/>
            <person name="Cuomo C."/>
            <person name="Litvintseva A."/>
            <person name="Chen Y."/>
            <person name="Heitman J."/>
            <person name="Sun S."/>
            <person name="Springer D."/>
            <person name="Dromer F."/>
            <person name="Young S.K."/>
            <person name="Zeng Q."/>
            <person name="Gargeya S."/>
            <person name="Fitzgerald M."/>
            <person name="Abouelleil A."/>
            <person name="Alvarado L."/>
            <person name="Berlin A.M."/>
            <person name="Chapman S.B."/>
            <person name="Dewar J."/>
            <person name="Goldberg J."/>
            <person name="Griggs A."/>
            <person name="Gujja S."/>
            <person name="Hansen M."/>
            <person name="Howarth C."/>
            <person name="Imamovic A."/>
            <person name="Larimer J."/>
            <person name="McCowan C."/>
            <person name="Murphy C."/>
            <person name="Pearson M."/>
            <person name="Priest M."/>
            <person name="Roberts A."/>
            <person name="Saif S."/>
            <person name="Shea T."/>
            <person name="Sykes S."/>
            <person name="Wortman J."/>
            <person name="Nusbaum C."/>
            <person name="Birren B."/>
        </authorList>
    </citation>
    <scope>NUCLEOTIDE SEQUENCE [LARGE SCALE GENOMIC DNA]</scope>
    <source>
        <strain evidence="6 7">CBS 10435</strain>
    </source>
</reference>
<dbReference type="InterPro" id="IPR036028">
    <property type="entry name" value="SH3-like_dom_sf"/>
</dbReference>
<evidence type="ECO:0000259" key="5">
    <source>
        <dbReference type="PROSITE" id="PS50002"/>
    </source>
</evidence>
<protein>
    <recommendedName>
        <fullName evidence="5">SH3 domain-containing protein</fullName>
    </recommendedName>
</protein>
<dbReference type="STRING" id="1331196.A0A1B9IV66"/>
<dbReference type="Gene3D" id="2.30.30.40">
    <property type="entry name" value="SH3 Domains"/>
    <property type="match status" value="1"/>
</dbReference>
<dbReference type="InterPro" id="IPR001452">
    <property type="entry name" value="SH3_domain"/>
</dbReference>
<keyword evidence="4" id="KW-1133">Transmembrane helix</keyword>
<evidence type="ECO:0000313" key="6">
    <source>
        <dbReference type="EMBL" id="OCF59314.1"/>
    </source>
</evidence>
<feature type="region of interest" description="Disordered" evidence="3">
    <location>
        <begin position="1"/>
        <end position="133"/>
    </location>
</feature>
<sequence>MSQLLDPILHPLDDDDDHDAPTTTTRRITETDPEETDKMSSSSAPAASITSASAVTSLTPSTSAVTSTVRSQNPATPQSSAAKSTIVSSAAAASSTSTSSSPASTRPTLTSTSTSSSTSSARPTSTSSLISSSSAKATLSSGSASKSVSSATSSATKAASENGKSGIGGSSLSLGALVGIIIGGIVALVLIGIVATRTIRQKQRRDRAKRRSSMFEWPSTTMDDQPYEKPRYEPPSQSYAMSDSYGNSTNANGNGGSVSYVTNETSYAPLPTQQQVPQNYMERNNPQYSYNQQPSYPPQPQYQENIVPPPMAAPAHASMQSNSTGGGLRDGSMVRVNVGFVRSLEDELAITPGQQLYLHQMYDDGWCLCEDSNQFKGVVPISCLQPLSSGSGGVVNGGLAPDMARQGSGGSGGSAERLQRRSSLYREH</sequence>
<dbReference type="AlphaFoldDB" id="A0A1B9IV66"/>
<dbReference type="OrthoDB" id="5340910at2759"/>
<keyword evidence="1 2" id="KW-0728">SH3 domain</keyword>
<feature type="domain" description="SH3" evidence="5">
    <location>
        <begin position="329"/>
        <end position="389"/>
    </location>
</feature>
<evidence type="ECO:0000256" key="4">
    <source>
        <dbReference type="SAM" id="Phobius"/>
    </source>
</evidence>
<evidence type="ECO:0000256" key="2">
    <source>
        <dbReference type="PROSITE-ProRule" id="PRU00192"/>
    </source>
</evidence>
<keyword evidence="4" id="KW-0812">Transmembrane</keyword>
<feature type="compositionally biased region" description="Basic residues" evidence="3">
    <location>
        <begin position="199"/>
        <end position="212"/>
    </location>
</feature>
<feature type="compositionally biased region" description="Low complexity" evidence="3">
    <location>
        <begin position="1"/>
        <end position="10"/>
    </location>
</feature>
<feature type="compositionally biased region" description="Polar residues" evidence="3">
    <location>
        <begin position="58"/>
        <end position="78"/>
    </location>
</feature>
<name>A0A1B9IV66_9TREE</name>
<organism evidence="6 7">
    <name type="scientific">Kwoniella mangroviensis CBS 10435</name>
    <dbReference type="NCBI Taxonomy" id="1331196"/>
    <lineage>
        <taxon>Eukaryota</taxon>
        <taxon>Fungi</taxon>
        <taxon>Dikarya</taxon>
        <taxon>Basidiomycota</taxon>
        <taxon>Agaricomycotina</taxon>
        <taxon>Tremellomycetes</taxon>
        <taxon>Tremellales</taxon>
        <taxon>Cryptococcaceae</taxon>
        <taxon>Kwoniella</taxon>
    </lineage>
</organism>
<proteinExistence type="predicted"/>
<dbReference type="SMART" id="SM00326">
    <property type="entry name" value="SH3"/>
    <property type="match status" value="1"/>
</dbReference>